<dbReference type="PANTHER" id="PTHR31672:SF13">
    <property type="entry name" value="F-BOX PROTEIN CPR30-LIKE"/>
    <property type="match status" value="1"/>
</dbReference>
<evidence type="ECO:0000313" key="4">
    <source>
        <dbReference type="EMBL" id="GEU85124.1"/>
    </source>
</evidence>
<feature type="domain" description="F-box associated beta-propeller type 1" evidence="2">
    <location>
        <begin position="117"/>
        <end position="307"/>
    </location>
</feature>
<dbReference type="SUPFAM" id="SSF50969">
    <property type="entry name" value="YVTN repeat-like/Quinoprotein amine dehydrogenase"/>
    <property type="match status" value="1"/>
</dbReference>
<feature type="chain" id="PRO_5026747065" description="F-box domain-containing protein" evidence="1">
    <location>
        <begin position="19"/>
        <end position="465"/>
    </location>
</feature>
<dbReference type="InterPro" id="IPR001810">
    <property type="entry name" value="F-box_dom"/>
</dbReference>
<protein>
    <recommendedName>
        <fullName evidence="5">F-box domain-containing protein</fullName>
    </recommendedName>
</protein>
<evidence type="ECO:0000259" key="3">
    <source>
        <dbReference type="Pfam" id="PF12937"/>
    </source>
</evidence>
<sequence length="465" mass="53133">MRLVSYIALGLVLENVFTALWNLTEEETTELPSNLILMEILPRLPTKLLGRCMCVCKEWNSFLSTPMFAKMHYKYVSGYKLLQIDHSNYSQLLTLHMIDCEAPNVDSDTVFIWDKDLEHLFSKYGVYIVASYDGLVCLAAMHTQELAFWNPLTSAFKKLSGNSCSPRFFYKPSCTLYPLRYSPDKIGMPPSSSDVIGFYIDSSNDYKLLHMVSNGALGAYVYSLRTDSWRKIEYLVDNADCISNYHWSPTTFWDNHLYFVVLDSAGDQRCIICFDVKSEKFSKIQFPSIQKYTSSTFTASLVVLDDCIHLCVCYLPSERLSLLEGGTWRMDGNNGWLNIMAFSDLEDDSKVGRLVCMTRNENWLAIGDQENDSFEKIDFEDFATSYSCLYNEGWCDVCDSVSGHQLLLFVLPVVYLSSFVSVGQWNIEFSLAQHVLPPDNPIHPTRIPPEPDNPTPYRVGLRESF</sequence>
<dbReference type="InterPro" id="IPR050796">
    <property type="entry name" value="SCF_F-box_component"/>
</dbReference>
<dbReference type="EMBL" id="BKCJ010009042">
    <property type="protein sequence ID" value="GEU85124.1"/>
    <property type="molecule type" value="Genomic_DNA"/>
</dbReference>
<dbReference type="Pfam" id="PF07734">
    <property type="entry name" value="FBA_1"/>
    <property type="match status" value="1"/>
</dbReference>
<feature type="domain" description="F-box" evidence="3">
    <location>
        <begin position="36"/>
        <end position="66"/>
    </location>
</feature>
<dbReference type="SUPFAM" id="SSF81383">
    <property type="entry name" value="F-box domain"/>
    <property type="match status" value="1"/>
</dbReference>
<evidence type="ECO:0008006" key="5">
    <source>
        <dbReference type="Google" id="ProtNLM"/>
    </source>
</evidence>
<reference evidence="4" key="1">
    <citation type="journal article" date="2019" name="Sci. Rep.">
        <title>Draft genome of Tanacetum cinerariifolium, the natural source of mosquito coil.</title>
        <authorList>
            <person name="Yamashiro T."/>
            <person name="Shiraishi A."/>
            <person name="Satake H."/>
            <person name="Nakayama K."/>
        </authorList>
    </citation>
    <scope>NUCLEOTIDE SEQUENCE</scope>
</reference>
<dbReference type="Gene3D" id="1.20.1280.50">
    <property type="match status" value="1"/>
</dbReference>
<comment type="caution">
    <text evidence="4">The sequence shown here is derived from an EMBL/GenBank/DDBJ whole genome shotgun (WGS) entry which is preliminary data.</text>
</comment>
<accession>A0A6L2NKU7</accession>
<organism evidence="4">
    <name type="scientific">Tanacetum cinerariifolium</name>
    <name type="common">Dalmatian daisy</name>
    <name type="synonym">Chrysanthemum cinerariifolium</name>
    <dbReference type="NCBI Taxonomy" id="118510"/>
    <lineage>
        <taxon>Eukaryota</taxon>
        <taxon>Viridiplantae</taxon>
        <taxon>Streptophyta</taxon>
        <taxon>Embryophyta</taxon>
        <taxon>Tracheophyta</taxon>
        <taxon>Spermatophyta</taxon>
        <taxon>Magnoliopsida</taxon>
        <taxon>eudicotyledons</taxon>
        <taxon>Gunneridae</taxon>
        <taxon>Pentapetalae</taxon>
        <taxon>asterids</taxon>
        <taxon>campanulids</taxon>
        <taxon>Asterales</taxon>
        <taxon>Asteraceae</taxon>
        <taxon>Asteroideae</taxon>
        <taxon>Anthemideae</taxon>
        <taxon>Anthemidinae</taxon>
        <taxon>Tanacetum</taxon>
    </lineage>
</organism>
<dbReference type="InterPro" id="IPR017451">
    <property type="entry name" value="F-box-assoc_interact_dom"/>
</dbReference>
<dbReference type="PANTHER" id="PTHR31672">
    <property type="entry name" value="BNACNNG10540D PROTEIN"/>
    <property type="match status" value="1"/>
</dbReference>
<evidence type="ECO:0000256" key="1">
    <source>
        <dbReference type="SAM" id="SignalP"/>
    </source>
</evidence>
<dbReference type="AlphaFoldDB" id="A0A6L2NKU7"/>
<dbReference type="InterPro" id="IPR036047">
    <property type="entry name" value="F-box-like_dom_sf"/>
</dbReference>
<gene>
    <name evidence="4" type="ORF">Tci_057102</name>
</gene>
<name>A0A6L2NKU7_TANCI</name>
<evidence type="ECO:0000259" key="2">
    <source>
        <dbReference type="Pfam" id="PF07734"/>
    </source>
</evidence>
<dbReference type="NCBIfam" id="TIGR01640">
    <property type="entry name" value="F_box_assoc_1"/>
    <property type="match status" value="1"/>
</dbReference>
<dbReference type="InterPro" id="IPR011044">
    <property type="entry name" value="Quino_amine_DH_bsu"/>
</dbReference>
<dbReference type="Pfam" id="PF12937">
    <property type="entry name" value="F-box-like"/>
    <property type="match status" value="1"/>
</dbReference>
<dbReference type="InterPro" id="IPR006527">
    <property type="entry name" value="F-box-assoc_dom_typ1"/>
</dbReference>
<keyword evidence="1" id="KW-0732">Signal</keyword>
<feature type="signal peptide" evidence="1">
    <location>
        <begin position="1"/>
        <end position="18"/>
    </location>
</feature>
<proteinExistence type="predicted"/>